<evidence type="ECO:0000256" key="2">
    <source>
        <dbReference type="SAM" id="SignalP"/>
    </source>
</evidence>
<dbReference type="EMBL" id="MU825405">
    <property type="protein sequence ID" value="KAJ7391660.1"/>
    <property type="molecule type" value="Genomic_DNA"/>
</dbReference>
<dbReference type="SUPFAM" id="SSF53300">
    <property type="entry name" value="vWA-like"/>
    <property type="match status" value="1"/>
</dbReference>
<evidence type="ECO:0000259" key="3">
    <source>
        <dbReference type="PROSITE" id="PS50234"/>
    </source>
</evidence>
<dbReference type="AlphaFoldDB" id="A0A9X0A247"/>
<dbReference type="InterPro" id="IPR002035">
    <property type="entry name" value="VWF_A"/>
</dbReference>
<accession>A0A9X0A247</accession>
<name>A0A9X0A247_9CNID</name>
<protein>
    <recommendedName>
        <fullName evidence="3">VWFA domain-containing protein</fullName>
    </recommendedName>
</protein>
<feature type="signal peptide" evidence="2">
    <location>
        <begin position="1"/>
        <end position="24"/>
    </location>
</feature>
<evidence type="ECO:0000313" key="5">
    <source>
        <dbReference type="Proteomes" id="UP001163046"/>
    </source>
</evidence>
<sequence length="450" mass="48964">MVKVFQNWIIVILSLGWFTRSVTSKLCQSTPRIVYAIDSSKSMSSSDFNDQRTLIQSVVLKLEGNPADVAVVLYNTNVHVNITFNQFGDKFVDLGTAISSLPFMDPASSGSDLEKLFNTTFTKTPEVFLMLKREINATYPGGFKVPSGKQLGGVKKIAVTFGTKSNIKDISDFHAVIHVADTVEFSNTSVIEEVAETLCYALVSTPSSNTRTATSIHTSSESGSRSVSTSSAVGASLTSSANGTGMSSEHVMQRTSFTGPPFVTSALNVSYISTQSVMNGSQGFPSTTRMTQTSVFVSSVPYTVYLLTHNPATSSSKEKKTPVMAVTSGVKDTSQMVHSVAIAPSITVEATVMESRANHDRGNHIKKLLQDRDFVLNLNGSHIDVENRTFLQDYFNKAASLLRLGDFLDRALNSSRQKKSTPLEVLHALEKFTVMIGEVKEGETWGIWEI</sequence>
<proteinExistence type="predicted"/>
<feature type="chain" id="PRO_5040961749" description="VWFA domain-containing protein" evidence="2">
    <location>
        <begin position="25"/>
        <end position="450"/>
    </location>
</feature>
<feature type="domain" description="VWFA" evidence="3">
    <location>
        <begin position="32"/>
        <end position="113"/>
    </location>
</feature>
<keyword evidence="5" id="KW-1185">Reference proteome</keyword>
<dbReference type="Gene3D" id="3.40.50.410">
    <property type="entry name" value="von Willebrand factor, type A domain"/>
    <property type="match status" value="1"/>
</dbReference>
<feature type="region of interest" description="Disordered" evidence="1">
    <location>
        <begin position="209"/>
        <end position="250"/>
    </location>
</feature>
<evidence type="ECO:0000256" key="1">
    <source>
        <dbReference type="SAM" id="MobiDB-lite"/>
    </source>
</evidence>
<keyword evidence="2" id="KW-0732">Signal</keyword>
<dbReference type="Proteomes" id="UP001163046">
    <property type="component" value="Unassembled WGS sequence"/>
</dbReference>
<reference evidence="4" key="1">
    <citation type="submission" date="2023-01" db="EMBL/GenBank/DDBJ databases">
        <title>Genome assembly of the deep-sea coral Lophelia pertusa.</title>
        <authorList>
            <person name="Herrera S."/>
            <person name="Cordes E."/>
        </authorList>
    </citation>
    <scope>NUCLEOTIDE SEQUENCE</scope>
    <source>
        <strain evidence="4">USNM1676648</strain>
        <tissue evidence="4">Polyp</tissue>
    </source>
</reference>
<gene>
    <name evidence="4" type="ORF">OS493_017357</name>
</gene>
<dbReference type="Pfam" id="PF00092">
    <property type="entry name" value="VWA"/>
    <property type="match status" value="1"/>
</dbReference>
<dbReference type="InterPro" id="IPR036465">
    <property type="entry name" value="vWFA_dom_sf"/>
</dbReference>
<organism evidence="4 5">
    <name type="scientific">Desmophyllum pertusum</name>
    <dbReference type="NCBI Taxonomy" id="174260"/>
    <lineage>
        <taxon>Eukaryota</taxon>
        <taxon>Metazoa</taxon>
        <taxon>Cnidaria</taxon>
        <taxon>Anthozoa</taxon>
        <taxon>Hexacorallia</taxon>
        <taxon>Scleractinia</taxon>
        <taxon>Caryophylliina</taxon>
        <taxon>Caryophylliidae</taxon>
        <taxon>Desmophyllum</taxon>
    </lineage>
</organism>
<dbReference type="PROSITE" id="PS50234">
    <property type="entry name" value="VWFA"/>
    <property type="match status" value="1"/>
</dbReference>
<feature type="compositionally biased region" description="Low complexity" evidence="1">
    <location>
        <begin position="218"/>
        <end position="241"/>
    </location>
</feature>
<evidence type="ECO:0000313" key="4">
    <source>
        <dbReference type="EMBL" id="KAJ7391660.1"/>
    </source>
</evidence>
<comment type="caution">
    <text evidence="4">The sequence shown here is derived from an EMBL/GenBank/DDBJ whole genome shotgun (WGS) entry which is preliminary data.</text>
</comment>